<evidence type="ECO:0000256" key="1">
    <source>
        <dbReference type="SAM" id="Coils"/>
    </source>
</evidence>
<dbReference type="AlphaFoldDB" id="A0A2M8EJR1"/>
<proteinExistence type="predicted"/>
<keyword evidence="1" id="KW-0175">Coiled coil</keyword>
<evidence type="ECO:0008006" key="4">
    <source>
        <dbReference type="Google" id="ProtNLM"/>
    </source>
</evidence>
<gene>
    <name evidence="2" type="ORF">CO059_01210</name>
</gene>
<reference evidence="3" key="1">
    <citation type="submission" date="2017-09" db="EMBL/GenBank/DDBJ databases">
        <title>Depth-based differentiation of microbial function through sediment-hosted aquifers and enrichment of novel symbionts in the deep terrestrial subsurface.</title>
        <authorList>
            <person name="Probst A.J."/>
            <person name="Ladd B."/>
            <person name="Jarett J.K."/>
            <person name="Geller-Mcgrath D.E."/>
            <person name="Sieber C.M.K."/>
            <person name="Emerson J.B."/>
            <person name="Anantharaman K."/>
            <person name="Thomas B.C."/>
            <person name="Malmstrom R."/>
            <person name="Stieglmeier M."/>
            <person name="Klingl A."/>
            <person name="Woyke T."/>
            <person name="Ryan C.M."/>
            <person name="Banfield J.F."/>
        </authorList>
    </citation>
    <scope>NUCLEOTIDE SEQUENCE [LARGE SCALE GENOMIC DNA]</scope>
</reference>
<feature type="coiled-coil region" evidence="1">
    <location>
        <begin position="1"/>
        <end position="28"/>
    </location>
</feature>
<dbReference type="Proteomes" id="UP000228781">
    <property type="component" value="Unassembled WGS sequence"/>
</dbReference>
<dbReference type="GO" id="GO:0003677">
    <property type="term" value="F:DNA binding"/>
    <property type="evidence" value="ECO:0007669"/>
    <property type="project" value="InterPro"/>
</dbReference>
<organism evidence="2 3">
    <name type="scientific">candidate division WWE3 bacterium CG_4_9_14_0_2_um_filter_48_10</name>
    <dbReference type="NCBI Taxonomy" id="1975078"/>
    <lineage>
        <taxon>Bacteria</taxon>
        <taxon>Katanobacteria</taxon>
    </lineage>
</organism>
<name>A0A2M8EJR1_UNCKA</name>
<evidence type="ECO:0000313" key="3">
    <source>
        <dbReference type="Proteomes" id="UP000228781"/>
    </source>
</evidence>
<dbReference type="SUPFAM" id="SSF82607">
    <property type="entry name" value="YbaB-like"/>
    <property type="match status" value="1"/>
</dbReference>
<dbReference type="Gene3D" id="3.30.1310.10">
    <property type="entry name" value="Nucleoid-associated protein YbaB-like domain"/>
    <property type="match status" value="1"/>
</dbReference>
<comment type="caution">
    <text evidence="2">The sequence shown here is derived from an EMBL/GenBank/DDBJ whole genome shotgun (WGS) entry which is preliminary data.</text>
</comment>
<sequence>MFEQLREVNKLRKQAAELKREMERITVEVVEGGVKIVMRGDQQVEKIEYDGEAREDLKRAFNKAVKESQKKVAQKLSGLVSGMKIPSI</sequence>
<accession>A0A2M8EJR1</accession>
<evidence type="ECO:0000313" key="2">
    <source>
        <dbReference type="EMBL" id="PJC22983.1"/>
    </source>
</evidence>
<dbReference type="InterPro" id="IPR004401">
    <property type="entry name" value="YbaB/EbfC"/>
</dbReference>
<dbReference type="EMBL" id="PFSK01000014">
    <property type="protein sequence ID" value="PJC22983.1"/>
    <property type="molecule type" value="Genomic_DNA"/>
</dbReference>
<dbReference type="Pfam" id="PF02575">
    <property type="entry name" value="YbaB_DNA_bd"/>
    <property type="match status" value="1"/>
</dbReference>
<dbReference type="InterPro" id="IPR036894">
    <property type="entry name" value="YbaB-like_sf"/>
</dbReference>
<protein>
    <recommendedName>
        <fullName evidence="4">Nucleoid-associated protein, YbaB/EbfC family</fullName>
    </recommendedName>
</protein>